<dbReference type="Proteomes" id="UP000190831">
    <property type="component" value="Chromosome H"/>
</dbReference>
<dbReference type="InterPro" id="IPR036167">
    <property type="entry name" value="tRNA_intron_Endo_cat-like_sf"/>
</dbReference>
<evidence type="ECO:0000313" key="4">
    <source>
        <dbReference type="EMBL" id="SCW03903.1"/>
    </source>
</evidence>
<dbReference type="STRING" id="4955.A0A1G4MJ46"/>
<evidence type="ECO:0000256" key="2">
    <source>
        <dbReference type="ARBA" id="ARBA00022694"/>
    </source>
</evidence>
<reference evidence="4 5" key="1">
    <citation type="submission" date="2016-03" db="EMBL/GenBank/DDBJ databases">
        <authorList>
            <person name="Devillers H."/>
        </authorList>
    </citation>
    <scope>NUCLEOTIDE SEQUENCE [LARGE SCALE GENOMIC DNA]</scope>
    <source>
        <strain evidence="4">CBS 6772</strain>
    </source>
</reference>
<sequence>MNNSEIISLVRNNLVHQQLWTDVDQHELVADQLYVFSGLPPNKLSNDDELLCKEWVIPVELSQYRPGLLTLEVLQSIFDKIKCKRLTLGITNDDGTVVYYFVYKGLHKPKQN</sequence>
<name>A0A1G4MJ46_LACFM</name>
<evidence type="ECO:0000259" key="3">
    <source>
        <dbReference type="Pfam" id="PF09631"/>
    </source>
</evidence>
<dbReference type="PANTHER" id="PTHR28518">
    <property type="entry name" value="TRNA-SPLICING ENDONUCLEASE SUBUNIT SEN15"/>
    <property type="match status" value="1"/>
</dbReference>
<dbReference type="Pfam" id="PF09631">
    <property type="entry name" value="Sen15"/>
    <property type="match status" value="1"/>
</dbReference>
<dbReference type="SUPFAM" id="SSF53032">
    <property type="entry name" value="tRNA-intron endonuclease catalytic domain-like"/>
    <property type="match status" value="1"/>
</dbReference>
<dbReference type="EMBL" id="LT598491">
    <property type="protein sequence ID" value="SCW03903.1"/>
    <property type="molecule type" value="Genomic_DNA"/>
</dbReference>
<dbReference type="InterPro" id="IPR011856">
    <property type="entry name" value="tRNA_endonuc-like_dom_sf"/>
</dbReference>
<keyword evidence="2" id="KW-0819">tRNA processing</keyword>
<dbReference type="OMA" id="VYYFVYK"/>
<keyword evidence="5" id="KW-1185">Reference proteome</keyword>
<organism evidence="4 5">
    <name type="scientific">Lachancea fermentati</name>
    <name type="common">Zygosaccharomyces fermentati</name>
    <dbReference type="NCBI Taxonomy" id="4955"/>
    <lineage>
        <taxon>Eukaryota</taxon>
        <taxon>Fungi</taxon>
        <taxon>Dikarya</taxon>
        <taxon>Ascomycota</taxon>
        <taxon>Saccharomycotina</taxon>
        <taxon>Saccharomycetes</taxon>
        <taxon>Saccharomycetales</taxon>
        <taxon>Saccharomycetaceae</taxon>
        <taxon>Lachancea</taxon>
    </lineage>
</organism>
<evidence type="ECO:0000313" key="5">
    <source>
        <dbReference type="Proteomes" id="UP000190831"/>
    </source>
</evidence>
<dbReference type="PANTHER" id="PTHR28518:SF1">
    <property type="entry name" value="TRNA-SPLICING ENDONUCLEASE SUBUNIT SEN15"/>
    <property type="match status" value="1"/>
</dbReference>
<protein>
    <submittedName>
        <fullName evidence="4">LAFE_0H01574g1_1</fullName>
    </submittedName>
</protein>
<dbReference type="OrthoDB" id="10002170at2759"/>
<dbReference type="Gene3D" id="3.40.1350.10">
    <property type="match status" value="1"/>
</dbReference>
<feature type="domain" description="tRNA-splicing endonuclease subunit Sen15" evidence="3">
    <location>
        <begin position="9"/>
        <end position="112"/>
    </location>
</feature>
<dbReference type="InterPro" id="IPR018593">
    <property type="entry name" value="tRNA-endonuc_su_Sen15"/>
</dbReference>
<dbReference type="AlphaFoldDB" id="A0A1G4MJ46"/>
<proteinExistence type="inferred from homology"/>
<dbReference type="GO" id="GO:0000214">
    <property type="term" value="C:tRNA-intron endonuclease complex"/>
    <property type="evidence" value="ECO:0007669"/>
    <property type="project" value="InterPro"/>
</dbReference>
<comment type="similarity">
    <text evidence="1">Belongs to the SEN15 family.</text>
</comment>
<dbReference type="InterPro" id="IPR042777">
    <property type="entry name" value="Sen15_fungi"/>
</dbReference>
<accession>A0A1G4MJ46</accession>
<dbReference type="GO" id="GO:0000213">
    <property type="term" value="F:tRNA-intron lyase activity"/>
    <property type="evidence" value="ECO:0007669"/>
    <property type="project" value="TreeGrafter"/>
</dbReference>
<gene>
    <name evidence="4" type="ORF">LAFE_0H01574G</name>
</gene>
<dbReference type="GO" id="GO:0000379">
    <property type="term" value="P:tRNA-type intron splice site recognition and cleavage"/>
    <property type="evidence" value="ECO:0007669"/>
    <property type="project" value="InterPro"/>
</dbReference>
<evidence type="ECO:0000256" key="1">
    <source>
        <dbReference type="ARBA" id="ARBA00006091"/>
    </source>
</evidence>
<dbReference type="GO" id="GO:0003676">
    <property type="term" value="F:nucleic acid binding"/>
    <property type="evidence" value="ECO:0007669"/>
    <property type="project" value="InterPro"/>
</dbReference>